<dbReference type="Gene3D" id="3.40.50.300">
    <property type="entry name" value="P-loop containing nucleotide triphosphate hydrolases"/>
    <property type="match status" value="1"/>
</dbReference>
<comment type="caution">
    <text evidence="5">The sequence shown here is derived from an EMBL/GenBank/DDBJ whole genome shotgun (WGS) entry which is preliminary data.</text>
</comment>
<evidence type="ECO:0000256" key="3">
    <source>
        <dbReference type="ARBA" id="ARBA00022840"/>
    </source>
</evidence>
<dbReference type="SMART" id="SM00382">
    <property type="entry name" value="AAA"/>
    <property type="match status" value="1"/>
</dbReference>
<keyword evidence="1" id="KW-0813">Transport</keyword>
<dbReference type="EMBL" id="SLVV01000005">
    <property type="protein sequence ID" value="TCN25535.1"/>
    <property type="molecule type" value="Genomic_DNA"/>
</dbReference>
<dbReference type="SUPFAM" id="SSF52540">
    <property type="entry name" value="P-loop containing nucleoside triphosphate hydrolases"/>
    <property type="match status" value="1"/>
</dbReference>
<accession>A0A4R2BGA6</accession>
<evidence type="ECO:0000313" key="6">
    <source>
        <dbReference type="Proteomes" id="UP000295689"/>
    </source>
</evidence>
<organism evidence="5 6">
    <name type="scientific">Mesobacillus foraminis</name>
    <dbReference type="NCBI Taxonomy" id="279826"/>
    <lineage>
        <taxon>Bacteria</taxon>
        <taxon>Bacillati</taxon>
        <taxon>Bacillota</taxon>
        <taxon>Bacilli</taxon>
        <taxon>Bacillales</taxon>
        <taxon>Bacillaceae</taxon>
        <taxon>Mesobacillus</taxon>
    </lineage>
</organism>
<dbReference type="Pfam" id="PF00005">
    <property type="entry name" value="ABC_tran"/>
    <property type="match status" value="1"/>
</dbReference>
<reference evidence="5 6" key="1">
    <citation type="journal article" date="2015" name="Stand. Genomic Sci.">
        <title>Genomic Encyclopedia of Bacterial and Archaeal Type Strains, Phase III: the genomes of soil and plant-associated and newly described type strains.</title>
        <authorList>
            <person name="Whitman W.B."/>
            <person name="Woyke T."/>
            <person name="Klenk H.P."/>
            <person name="Zhou Y."/>
            <person name="Lilburn T.G."/>
            <person name="Beck B.J."/>
            <person name="De Vos P."/>
            <person name="Vandamme P."/>
            <person name="Eisen J.A."/>
            <person name="Garrity G."/>
            <person name="Hugenholtz P."/>
            <person name="Kyrpides N.C."/>
        </authorList>
    </citation>
    <scope>NUCLEOTIDE SEQUENCE [LARGE SCALE GENOMIC DNA]</scope>
    <source>
        <strain evidence="5 6">CV53</strain>
    </source>
</reference>
<feature type="domain" description="ABC transporter" evidence="4">
    <location>
        <begin position="3"/>
        <end position="225"/>
    </location>
</feature>
<dbReference type="InterPro" id="IPR003593">
    <property type="entry name" value="AAA+_ATPase"/>
</dbReference>
<evidence type="ECO:0000259" key="4">
    <source>
        <dbReference type="PROSITE" id="PS50893"/>
    </source>
</evidence>
<keyword evidence="6" id="KW-1185">Reference proteome</keyword>
<protein>
    <submittedName>
        <fullName evidence="5">ABC-2 type transport system ATP-binding protein</fullName>
    </submittedName>
</protein>
<evidence type="ECO:0000256" key="2">
    <source>
        <dbReference type="ARBA" id="ARBA00022741"/>
    </source>
</evidence>
<keyword evidence="2" id="KW-0547">Nucleotide-binding</keyword>
<evidence type="ECO:0000256" key="1">
    <source>
        <dbReference type="ARBA" id="ARBA00022448"/>
    </source>
</evidence>
<dbReference type="InterPro" id="IPR003439">
    <property type="entry name" value="ABC_transporter-like_ATP-bd"/>
</dbReference>
<dbReference type="RefSeq" id="WP_132005384.1">
    <property type="nucleotide sequence ID" value="NZ_JABUHM010000003.1"/>
</dbReference>
<sequence>MKLLTTAISNAGYEENKPAIRNIDFSIQPGELIGLIGPNGAGKSTTIKSILGLMSFMEGSITFKKGSTYSYVPERPIFYDELTLWEHLDFVAAVEGLNDKEYKNHAGMLLEVYKLSEYAHQLPSTYSKGMQKNAMLILSLIVKPSIYIIDEPFIGLDPNAMKLFLASIEKERERGAGILMSTHVLDTAQKVCDRFVMVNKGEMAAQGTLEEIREQCKLPNGSLYDCFHMIAEGAGT</sequence>
<dbReference type="InterPro" id="IPR051782">
    <property type="entry name" value="ABC_Transporter_VariousFunc"/>
</dbReference>
<name>A0A4R2BGA6_9BACI</name>
<evidence type="ECO:0000313" key="5">
    <source>
        <dbReference type="EMBL" id="TCN25535.1"/>
    </source>
</evidence>
<dbReference type="CDD" id="cd03230">
    <property type="entry name" value="ABC_DR_subfamily_A"/>
    <property type="match status" value="1"/>
</dbReference>
<keyword evidence="3 5" id="KW-0067">ATP-binding</keyword>
<dbReference type="GO" id="GO:0016887">
    <property type="term" value="F:ATP hydrolysis activity"/>
    <property type="evidence" value="ECO:0007669"/>
    <property type="project" value="InterPro"/>
</dbReference>
<proteinExistence type="predicted"/>
<dbReference type="PANTHER" id="PTHR42939:SF2">
    <property type="entry name" value="ABC-TYPE TRANSPORTER ATP-BINDING PROTEIN ECSA"/>
    <property type="match status" value="1"/>
</dbReference>
<dbReference type="InterPro" id="IPR027417">
    <property type="entry name" value="P-loop_NTPase"/>
</dbReference>
<dbReference type="GO" id="GO:0005524">
    <property type="term" value="F:ATP binding"/>
    <property type="evidence" value="ECO:0007669"/>
    <property type="project" value="UniProtKB-KW"/>
</dbReference>
<gene>
    <name evidence="5" type="ORF">EV146_105192</name>
</gene>
<dbReference type="Proteomes" id="UP000295689">
    <property type="component" value="Unassembled WGS sequence"/>
</dbReference>
<dbReference type="PROSITE" id="PS50893">
    <property type="entry name" value="ABC_TRANSPORTER_2"/>
    <property type="match status" value="1"/>
</dbReference>
<dbReference type="PANTHER" id="PTHR42939">
    <property type="entry name" value="ABC TRANSPORTER ATP-BINDING PROTEIN ALBC-RELATED"/>
    <property type="match status" value="1"/>
</dbReference>
<dbReference type="AlphaFoldDB" id="A0A4R2BGA6"/>